<evidence type="ECO:0000313" key="4">
    <source>
        <dbReference type="Proteomes" id="UP000006039"/>
    </source>
</evidence>
<keyword evidence="1" id="KW-0732">Signal</keyword>
<evidence type="ECO:0000313" key="3">
    <source>
        <dbReference type="EnsemblFungi" id="EJT81774"/>
    </source>
</evidence>
<reference evidence="3" key="4">
    <citation type="journal article" date="2015" name="G3 (Bethesda)">
        <title>Genome sequences of three phytopathogenic species of the Magnaporthaceae family of fungi.</title>
        <authorList>
            <person name="Okagaki L.H."/>
            <person name="Nunes C.C."/>
            <person name="Sailsbery J."/>
            <person name="Clay B."/>
            <person name="Brown D."/>
            <person name="John T."/>
            <person name="Oh Y."/>
            <person name="Young N."/>
            <person name="Fitzgerald M."/>
            <person name="Haas B.J."/>
            <person name="Zeng Q."/>
            <person name="Young S."/>
            <person name="Adiconis X."/>
            <person name="Fan L."/>
            <person name="Levin J.Z."/>
            <person name="Mitchell T.K."/>
            <person name="Okubara P.A."/>
            <person name="Farman M.L."/>
            <person name="Kohn L.M."/>
            <person name="Birren B."/>
            <person name="Ma L.-J."/>
            <person name="Dean R.A."/>
        </authorList>
    </citation>
    <scope>NUCLEOTIDE SEQUENCE</scope>
    <source>
        <strain evidence="3">R3-111a-1</strain>
    </source>
</reference>
<feature type="signal peptide" evidence="1">
    <location>
        <begin position="1"/>
        <end position="25"/>
    </location>
</feature>
<feature type="chain" id="PRO_5015094177" evidence="1">
    <location>
        <begin position="26"/>
        <end position="210"/>
    </location>
</feature>
<protein>
    <submittedName>
        <fullName evidence="2 3">Uncharacterized protein</fullName>
    </submittedName>
</protein>
<reference evidence="2" key="2">
    <citation type="submission" date="2010-07" db="EMBL/GenBank/DDBJ databases">
        <authorList>
            <consortium name="The Broad Institute Genome Sequencing Platform"/>
            <consortium name="Broad Institute Genome Sequencing Center for Infectious Disease"/>
            <person name="Ma L.-J."/>
            <person name="Dead R."/>
            <person name="Young S."/>
            <person name="Zeng Q."/>
            <person name="Koehrsen M."/>
            <person name="Alvarado L."/>
            <person name="Berlin A."/>
            <person name="Chapman S.B."/>
            <person name="Chen Z."/>
            <person name="Freedman E."/>
            <person name="Gellesch M."/>
            <person name="Goldberg J."/>
            <person name="Griggs A."/>
            <person name="Gujja S."/>
            <person name="Heilman E.R."/>
            <person name="Heiman D."/>
            <person name="Hepburn T."/>
            <person name="Howarth C."/>
            <person name="Jen D."/>
            <person name="Larson L."/>
            <person name="Mehta T."/>
            <person name="Neiman D."/>
            <person name="Pearson M."/>
            <person name="Roberts A."/>
            <person name="Saif S."/>
            <person name="Shea T."/>
            <person name="Shenoy N."/>
            <person name="Sisk P."/>
            <person name="Stolte C."/>
            <person name="Sykes S."/>
            <person name="Walk T."/>
            <person name="White J."/>
            <person name="Yandava C."/>
            <person name="Haas B."/>
            <person name="Nusbaum C."/>
            <person name="Birren B."/>
        </authorList>
    </citation>
    <scope>NUCLEOTIDE SEQUENCE</scope>
    <source>
        <strain evidence="2">R3-111a-1</strain>
    </source>
</reference>
<evidence type="ECO:0000256" key="1">
    <source>
        <dbReference type="SAM" id="SignalP"/>
    </source>
</evidence>
<dbReference type="GeneID" id="20342207"/>
<dbReference type="EMBL" id="GL385395">
    <property type="protein sequence ID" value="EJT81774.1"/>
    <property type="molecule type" value="Genomic_DNA"/>
</dbReference>
<dbReference type="VEuPathDB" id="FungiDB:GGTG_01749"/>
<reference evidence="4" key="1">
    <citation type="submission" date="2010-07" db="EMBL/GenBank/DDBJ databases">
        <title>The genome sequence of Gaeumannomyces graminis var. tritici strain R3-111a-1.</title>
        <authorList>
            <consortium name="The Broad Institute Genome Sequencing Platform"/>
            <person name="Ma L.-J."/>
            <person name="Dead R."/>
            <person name="Young S."/>
            <person name="Zeng Q."/>
            <person name="Koehrsen M."/>
            <person name="Alvarado L."/>
            <person name="Berlin A."/>
            <person name="Chapman S.B."/>
            <person name="Chen Z."/>
            <person name="Freedman E."/>
            <person name="Gellesch M."/>
            <person name="Goldberg J."/>
            <person name="Griggs A."/>
            <person name="Gujja S."/>
            <person name="Heilman E.R."/>
            <person name="Heiman D."/>
            <person name="Hepburn T."/>
            <person name="Howarth C."/>
            <person name="Jen D."/>
            <person name="Larson L."/>
            <person name="Mehta T."/>
            <person name="Neiman D."/>
            <person name="Pearson M."/>
            <person name="Roberts A."/>
            <person name="Saif S."/>
            <person name="Shea T."/>
            <person name="Shenoy N."/>
            <person name="Sisk P."/>
            <person name="Stolte C."/>
            <person name="Sykes S."/>
            <person name="Walk T."/>
            <person name="White J."/>
            <person name="Yandava C."/>
            <person name="Haas B."/>
            <person name="Nusbaum C."/>
            <person name="Birren B."/>
        </authorList>
    </citation>
    <scope>NUCLEOTIDE SEQUENCE [LARGE SCALE GENOMIC DNA]</scope>
    <source>
        <strain evidence="4">R3-111a-1</strain>
    </source>
</reference>
<evidence type="ECO:0000313" key="2">
    <source>
        <dbReference type="EMBL" id="EJT81774.1"/>
    </source>
</evidence>
<organism evidence="2">
    <name type="scientific">Gaeumannomyces tritici (strain R3-111a-1)</name>
    <name type="common">Wheat and barley take-all root rot fungus</name>
    <name type="synonym">Gaeumannomyces graminis var. tritici</name>
    <dbReference type="NCBI Taxonomy" id="644352"/>
    <lineage>
        <taxon>Eukaryota</taxon>
        <taxon>Fungi</taxon>
        <taxon>Dikarya</taxon>
        <taxon>Ascomycota</taxon>
        <taxon>Pezizomycotina</taxon>
        <taxon>Sordariomycetes</taxon>
        <taxon>Sordariomycetidae</taxon>
        <taxon>Magnaporthales</taxon>
        <taxon>Magnaporthaceae</taxon>
        <taxon>Gaeumannomyces</taxon>
    </lineage>
</organism>
<name>J3NKG0_GAET3</name>
<sequence>MMLLKGTRIAILAVIGLLSSTLSLGAPLPQIEDPSGLASGIGEDPRGHYSAIFKVLTPAQVSGDFLMRIARSAYMEMRKVHDRWTEDGAEARGLEIPQVMAIMDMGDNVIYAASSVKFPRERSGASIQAYRALQGGLCGEVNLLCLDADMQKSQGATTYYQPGENTRMVAWNGNENEAIKFYASRGPKEFGCENINEHYSRELTRAQKRI</sequence>
<proteinExistence type="predicted"/>
<dbReference type="HOGENOM" id="CLU_1310201_0_0_1"/>
<dbReference type="RefSeq" id="XP_009217783.1">
    <property type="nucleotide sequence ID" value="XM_009219519.1"/>
</dbReference>
<dbReference type="EnsemblFungi" id="EJT81774">
    <property type="protein sequence ID" value="EJT81774"/>
    <property type="gene ID" value="GGTG_01749"/>
</dbReference>
<reference evidence="2" key="3">
    <citation type="submission" date="2010-09" db="EMBL/GenBank/DDBJ databases">
        <title>Annotation of Gaeumannomyces graminis var. tritici R3-111a-1.</title>
        <authorList>
            <consortium name="The Broad Institute Genome Sequencing Platform"/>
            <person name="Ma L.-J."/>
            <person name="Dead R."/>
            <person name="Young S.K."/>
            <person name="Zeng Q."/>
            <person name="Gargeya S."/>
            <person name="Fitzgerald M."/>
            <person name="Haas B."/>
            <person name="Abouelleil A."/>
            <person name="Alvarado L."/>
            <person name="Arachchi H.M."/>
            <person name="Berlin A."/>
            <person name="Brown A."/>
            <person name="Chapman S.B."/>
            <person name="Chen Z."/>
            <person name="Dunbar C."/>
            <person name="Freedman E."/>
            <person name="Gearin G."/>
            <person name="Gellesch M."/>
            <person name="Goldberg J."/>
            <person name="Griggs A."/>
            <person name="Gujja S."/>
            <person name="Heiman D."/>
            <person name="Howarth C."/>
            <person name="Larson L."/>
            <person name="Lui A."/>
            <person name="MacDonald P.J.P."/>
            <person name="Mehta T."/>
            <person name="Montmayeur A."/>
            <person name="Murphy C."/>
            <person name="Neiman D."/>
            <person name="Pearson M."/>
            <person name="Priest M."/>
            <person name="Roberts A."/>
            <person name="Saif S."/>
            <person name="Shea T."/>
            <person name="Shenoy N."/>
            <person name="Sisk P."/>
            <person name="Stolte C."/>
            <person name="Sykes S."/>
            <person name="Yandava C."/>
            <person name="Wortman J."/>
            <person name="Nusbaum C."/>
            <person name="Birren B."/>
        </authorList>
    </citation>
    <scope>NUCLEOTIDE SEQUENCE</scope>
    <source>
        <strain evidence="2">R3-111a-1</strain>
    </source>
</reference>
<dbReference type="AlphaFoldDB" id="J3NKG0"/>
<keyword evidence="4" id="KW-1185">Reference proteome</keyword>
<dbReference type="Proteomes" id="UP000006039">
    <property type="component" value="Unassembled WGS sequence"/>
</dbReference>
<gene>
    <name evidence="3" type="primary">20342207</name>
    <name evidence="2" type="ORF">GGTG_01749</name>
</gene>
<accession>J3NKG0</accession>
<reference evidence="3" key="5">
    <citation type="submission" date="2018-04" db="UniProtKB">
        <authorList>
            <consortium name="EnsemblFungi"/>
        </authorList>
    </citation>
    <scope>IDENTIFICATION</scope>
    <source>
        <strain evidence="3">R3-111a-1</strain>
    </source>
</reference>